<evidence type="ECO:0000313" key="2">
    <source>
        <dbReference type="Proteomes" id="UP000621455"/>
    </source>
</evidence>
<gene>
    <name evidence="1" type="ORF">F2P44_22915</name>
</gene>
<name>A0ABX0NAJ3_9BURK</name>
<comment type="caution">
    <text evidence="1">The sequence shown here is derived from an EMBL/GenBank/DDBJ whole genome shotgun (WGS) entry which is preliminary data.</text>
</comment>
<reference evidence="1 2" key="1">
    <citation type="submission" date="2019-10" db="EMBL/GenBank/DDBJ databases">
        <title>Taxonomy of Antarctic Massilia spp.: description of Massilia rubra sp. nov., Massilia aquatica sp. nov., Massilia mucilaginosa sp. nov., Massilia frigida sp. nov. isolated from streams, lakes and regoliths.</title>
        <authorList>
            <person name="Holochova P."/>
            <person name="Sedlacek I."/>
            <person name="Kralova S."/>
            <person name="Maslanova I."/>
            <person name="Busse H.-J."/>
            <person name="Stankova E."/>
            <person name="Vrbovska V."/>
            <person name="Kovarovic V."/>
            <person name="Bartak M."/>
            <person name="Svec P."/>
            <person name="Pantucek R."/>
        </authorList>
    </citation>
    <scope>NUCLEOTIDE SEQUENCE [LARGE SCALE GENOMIC DNA]</scope>
    <source>
        <strain evidence="1 2">CCM 8695</strain>
    </source>
</reference>
<keyword evidence="2" id="KW-1185">Reference proteome</keyword>
<accession>A0ABX0NAJ3</accession>
<proteinExistence type="predicted"/>
<sequence length="68" mass="6860">MGSLSRLTAAAITVLIELVSLAVEPLLSSVLFTLTQLVSTRERLSGARPGANVSIGACAVASTCTAIS</sequence>
<dbReference type="EMBL" id="WHJG01000028">
    <property type="protein sequence ID" value="NHZ82107.1"/>
    <property type="molecule type" value="Genomic_DNA"/>
</dbReference>
<protein>
    <recommendedName>
        <fullName evidence="3">ABC transmembrane type-1 domain-containing protein</fullName>
    </recommendedName>
</protein>
<dbReference type="Proteomes" id="UP000621455">
    <property type="component" value="Unassembled WGS sequence"/>
</dbReference>
<evidence type="ECO:0008006" key="3">
    <source>
        <dbReference type="Google" id="ProtNLM"/>
    </source>
</evidence>
<dbReference type="RefSeq" id="WP_167089804.1">
    <property type="nucleotide sequence ID" value="NZ_WHJG01000028.1"/>
</dbReference>
<organism evidence="1 2">
    <name type="scientific">Massilia frigida</name>
    <dbReference type="NCBI Taxonomy" id="2609281"/>
    <lineage>
        <taxon>Bacteria</taxon>
        <taxon>Pseudomonadati</taxon>
        <taxon>Pseudomonadota</taxon>
        <taxon>Betaproteobacteria</taxon>
        <taxon>Burkholderiales</taxon>
        <taxon>Oxalobacteraceae</taxon>
        <taxon>Telluria group</taxon>
        <taxon>Massilia</taxon>
    </lineage>
</organism>
<evidence type="ECO:0000313" key="1">
    <source>
        <dbReference type="EMBL" id="NHZ82107.1"/>
    </source>
</evidence>